<dbReference type="SUPFAM" id="SSF52317">
    <property type="entry name" value="Class I glutamine amidotransferase-like"/>
    <property type="match status" value="1"/>
</dbReference>
<gene>
    <name evidence="1" type="ORF">EUX57_12760</name>
</gene>
<dbReference type="PANTHER" id="PTHR43235">
    <property type="entry name" value="GLUTAMINE AMIDOTRANSFERASE PB2B2.05-RELATED"/>
    <property type="match status" value="1"/>
</dbReference>
<dbReference type="RefSeq" id="WP_065893360.1">
    <property type="nucleotide sequence ID" value="NZ_SGFE01000022.1"/>
</dbReference>
<sequence>MMQPVILISAARQRLAINHSAALSVNVVNSSFIDLLISLKCLPLILSPGMSTECVERLFELASGLLLPSGQDLCPSSYGEALEVTYTSQVTGVGEAYKRPMMLSPDKDRDALELLLYREAKARKLPILGVCRGMQLINVAEGGTLFQEIPYRGVDHSIDNDGWINYHPVDVDPTSQLYAITQRSTLTISSVHHQAVKRLAPSLKANAISDDGLIEGLELNGDDHFVLGLQGHIEKTLVNHPENMQIWKRFVSEAAKRSLRDVD</sequence>
<dbReference type="Pfam" id="PF07722">
    <property type="entry name" value="Peptidase_C26"/>
    <property type="match status" value="1"/>
</dbReference>
<name>A0A4Q7D0E3_9PSED</name>
<dbReference type="GO" id="GO:0016811">
    <property type="term" value="F:hydrolase activity, acting on carbon-nitrogen (but not peptide) bonds, in linear amides"/>
    <property type="evidence" value="ECO:0007669"/>
    <property type="project" value="InterPro"/>
</dbReference>
<dbReference type="CDD" id="cd01745">
    <property type="entry name" value="GATase1_2"/>
    <property type="match status" value="1"/>
</dbReference>
<dbReference type="PROSITE" id="PS51273">
    <property type="entry name" value="GATASE_TYPE_1"/>
    <property type="match status" value="1"/>
</dbReference>
<dbReference type="EMBL" id="SGFE01000022">
    <property type="protein sequence ID" value="RZI31272.1"/>
    <property type="molecule type" value="Genomic_DNA"/>
</dbReference>
<dbReference type="AlphaFoldDB" id="A0A4Q7D0E3"/>
<keyword evidence="1" id="KW-0378">Hydrolase</keyword>
<evidence type="ECO:0000313" key="1">
    <source>
        <dbReference type="EMBL" id="RZI31272.1"/>
    </source>
</evidence>
<evidence type="ECO:0000313" key="2">
    <source>
        <dbReference type="Proteomes" id="UP000293369"/>
    </source>
</evidence>
<proteinExistence type="predicted"/>
<dbReference type="InterPro" id="IPR044668">
    <property type="entry name" value="PuuD-like"/>
</dbReference>
<dbReference type="InterPro" id="IPR011697">
    <property type="entry name" value="Peptidase_C26"/>
</dbReference>
<organism evidence="1 2">
    <name type="scientific">Pseudomonas orientalis</name>
    <dbReference type="NCBI Taxonomy" id="76758"/>
    <lineage>
        <taxon>Bacteria</taxon>
        <taxon>Pseudomonadati</taxon>
        <taxon>Pseudomonadota</taxon>
        <taxon>Gammaproteobacteria</taxon>
        <taxon>Pseudomonadales</taxon>
        <taxon>Pseudomonadaceae</taxon>
        <taxon>Pseudomonas</taxon>
    </lineage>
</organism>
<dbReference type="PANTHER" id="PTHR43235:SF1">
    <property type="entry name" value="GLUTAMINE AMIDOTRANSFERASE PB2B2.05-RELATED"/>
    <property type="match status" value="1"/>
</dbReference>
<accession>A0A4Q7D0E3</accession>
<dbReference type="Proteomes" id="UP000293369">
    <property type="component" value="Unassembled WGS sequence"/>
</dbReference>
<protein>
    <submittedName>
        <fullName evidence="1">Gamma-glutamyl-gamma-aminobutyrate hydrolase family protein</fullName>
    </submittedName>
</protein>
<reference evidence="1 2" key="1">
    <citation type="submission" date="2019-02" db="EMBL/GenBank/DDBJ databases">
        <title>Pseudomonas spp from wheat grain.</title>
        <authorList>
            <person name="Cho G.-S."/>
            <person name="Franz C.M.A.P."/>
        </authorList>
    </citation>
    <scope>NUCLEOTIDE SEQUENCE [LARGE SCALE GENOMIC DNA]</scope>
    <source>
        <strain evidence="1 2">133NRW</strain>
    </source>
</reference>
<comment type="caution">
    <text evidence="1">The sequence shown here is derived from an EMBL/GenBank/DDBJ whole genome shotgun (WGS) entry which is preliminary data.</text>
</comment>
<dbReference type="InterPro" id="IPR029062">
    <property type="entry name" value="Class_I_gatase-like"/>
</dbReference>
<dbReference type="Gene3D" id="3.40.50.880">
    <property type="match status" value="1"/>
</dbReference>
<dbReference type="GO" id="GO:0005829">
    <property type="term" value="C:cytosol"/>
    <property type="evidence" value="ECO:0007669"/>
    <property type="project" value="TreeGrafter"/>
</dbReference>